<feature type="region of interest" description="Disordered" evidence="1">
    <location>
        <begin position="87"/>
        <end position="113"/>
    </location>
</feature>
<dbReference type="EMBL" id="JAGGNH010000002">
    <property type="protein sequence ID" value="KAJ0981444.1"/>
    <property type="molecule type" value="Genomic_DNA"/>
</dbReference>
<evidence type="ECO:0000313" key="2">
    <source>
        <dbReference type="EMBL" id="KAJ0981444.1"/>
    </source>
</evidence>
<keyword evidence="3" id="KW-1185">Reference proteome</keyword>
<sequence>MPASAWATFAARPLPPRAWLPPAVPSPLQPRRSPRCAPLLSTTTARLWPAAPASNPPPCRAAQRPAPPWLCWPPPEPLARRLLRPATTTTRRRVEHQPCPLSSSPLLCDDSGKPPQPHPRLFLRLSTLRQPPCFVSFSIRQGILQIASSNPH</sequence>
<accession>A0A9D5CYU5</accession>
<gene>
    <name evidence="2" type="ORF">J5N97_009699</name>
</gene>
<protein>
    <submittedName>
        <fullName evidence="2">Uncharacterized protein</fullName>
    </submittedName>
</protein>
<evidence type="ECO:0000313" key="3">
    <source>
        <dbReference type="Proteomes" id="UP001085076"/>
    </source>
</evidence>
<evidence type="ECO:0000256" key="1">
    <source>
        <dbReference type="SAM" id="MobiDB-lite"/>
    </source>
</evidence>
<proteinExistence type="predicted"/>
<reference evidence="2" key="2">
    <citation type="journal article" date="2022" name="Hortic Res">
        <title>The genome of Dioscorea zingiberensis sheds light on the biosynthesis, origin and evolution of the medicinally important diosgenin saponins.</title>
        <authorList>
            <person name="Li Y."/>
            <person name="Tan C."/>
            <person name="Li Z."/>
            <person name="Guo J."/>
            <person name="Li S."/>
            <person name="Chen X."/>
            <person name="Wang C."/>
            <person name="Dai X."/>
            <person name="Yang H."/>
            <person name="Song W."/>
            <person name="Hou L."/>
            <person name="Xu J."/>
            <person name="Tong Z."/>
            <person name="Xu A."/>
            <person name="Yuan X."/>
            <person name="Wang W."/>
            <person name="Yang Q."/>
            <person name="Chen L."/>
            <person name="Sun Z."/>
            <person name="Wang K."/>
            <person name="Pan B."/>
            <person name="Chen J."/>
            <person name="Bao Y."/>
            <person name="Liu F."/>
            <person name="Qi X."/>
            <person name="Gang D.R."/>
            <person name="Wen J."/>
            <person name="Li J."/>
        </authorList>
    </citation>
    <scope>NUCLEOTIDE SEQUENCE</scope>
    <source>
        <strain evidence="2">Dzin_1.0</strain>
    </source>
</reference>
<name>A0A9D5CYU5_9LILI</name>
<feature type="compositionally biased region" description="Low complexity" evidence="1">
    <location>
        <begin position="98"/>
        <end position="109"/>
    </location>
</feature>
<reference evidence="2" key="1">
    <citation type="submission" date="2021-03" db="EMBL/GenBank/DDBJ databases">
        <authorList>
            <person name="Li Z."/>
            <person name="Yang C."/>
        </authorList>
    </citation>
    <scope>NUCLEOTIDE SEQUENCE</scope>
    <source>
        <strain evidence="2">Dzin_1.0</strain>
        <tissue evidence="2">Leaf</tissue>
    </source>
</reference>
<organism evidence="2 3">
    <name type="scientific">Dioscorea zingiberensis</name>
    <dbReference type="NCBI Taxonomy" id="325984"/>
    <lineage>
        <taxon>Eukaryota</taxon>
        <taxon>Viridiplantae</taxon>
        <taxon>Streptophyta</taxon>
        <taxon>Embryophyta</taxon>
        <taxon>Tracheophyta</taxon>
        <taxon>Spermatophyta</taxon>
        <taxon>Magnoliopsida</taxon>
        <taxon>Liliopsida</taxon>
        <taxon>Dioscoreales</taxon>
        <taxon>Dioscoreaceae</taxon>
        <taxon>Dioscorea</taxon>
    </lineage>
</organism>
<dbReference type="AlphaFoldDB" id="A0A9D5CYU5"/>
<dbReference type="Proteomes" id="UP001085076">
    <property type="component" value="Miscellaneous, Linkage group lg02"/>
</dbReference>
<comment type="caution">
    <text evidence="2">The sequence shown here is derived from an EMBL/GenBank/DDBJ whole genome shotgun (WGS) entry which is preliminary data.</text>
</comment>